<proteinExistence type="predicted"/>
<accession>A0A455T6N0</accession>
<dbReference type="EMBL" id="AP019377">
    <property type="protein sequence ID" value="BBH95309.1"/>
    <property type="molecule type" value="Genomic_DNA"/>
</dbReference>
<gene>
    <name evidence="1" type="ORF">KTA_35080</name>
</gene>
<dbReference type="Pfam" id="PF08817">
    <property type="entry name" value="YukD"/>
    <property type="match status" value="1"/>
</dbReference>
<dbReference type="InterPro" id="IPR024962">
    <property type="entry name" value="YukD-like"/>
</dbReference>
<sequence length="144" mass="14963">MRNKVLVTVIGPDRTLDLELPADSAVAELLPFLCELCVSPAATLTRQARSAIAGMGAKAAANEASAEWLLFLEGSHDPLAPEETLGEAGVLDGMRLLLRALPPGSEQIAAIETQELFLPSSIAPSEGTGGIGVTWEQLSLTGAD</sequence>
<dbReference type="Gene3D" id="3.10.20.90">
    <property type="entry name" value="Phosphatidylinositol 3-kinase Catalytic Subunit, Chain A, domain 1"/>
    <property type="match status" value="1"/>
</dbReference>
<name>A0A455T6N0_9CHLR</name>
<evidence type="ECO:0000313" key="1">
    <source>
        <dbReference type="EMBL" id="BBH95309.1"/>
    </source>
</evidence>
<reference evidence="1" key="1">
    <citation type="submission" date="2018-12" db="EMBL/GenBank/DDBJ databases">
        <title>Novel natural products biosynthetic potential of the class Ktedonobacteria.</title>
        <authorList>
            <person name="Zheng Y."/>
            <person name="Saitou A."/>
            <person name="Wang C.M."/>
            <person name="Toyoda A."/>
            <person name="Minakuchi Y."/>
            <person name="Sekiguchi Y."/>
            <person name="Ueda K."/>
            <person name="Takano H."/>
            <person name="Sakai Y."/>
            <person name="Yokota A."/>
            <person name="Yabe S."/>
        </authorList>
    </citation>
    <scope>NUCLEOTIDE SEQUENCE</scope>
    <source>
        <strain evidence="1">A3-2</strain>
    </source>
</reference>
<organism evidence="1">
    <name type="scientific">Thermogemmatispora argillosa</name>
    <dbReference type="NCBI Taxonomy" id="2045280"/>
    <lineage>
        <taxon>Bacteria</taxon>
        <taxon>Bacillati</taxon>
        <taxon>Chloroflexota</taxon>
        <taxon>Ktedonobacteria</taxon>
        <taxon>Thermogemmatisporales</taxon>
        <taxon>Thermogemmatisporaceae</taxon>
        <taxon>Thermogemmatispora</taxon>
    </lineage>
</organism>
<protein>
    <submittedName>
        <fullName evidence="1">Uncharacterized protein</fullName>
    </submittedName>
</protein>
<dbReference type="AlphaFoldDB" id="A0A455T6N0"/>